<dbReference type="InterPro" id="IPR029044">
    <property type="entry name" value="Nucleotide-diphossugar_trans"/>
</dbReference>
<name>A0A0M2SZS6_9BACI</name>
<sequence>MVICCLATGTDHVASMEIMKPTVEYYGQLHNIDTLFFKELLLPEQEAKKHKVILLYNLLKYYEIVMWMDADTIIVDPTEDIRKELSSNHVVYMTSYFGRDPLFPNSGVIVVKRDPAALEILEHIWKFKKKRRKGWWDQQAFLNLLGYKNRNVKIQSYEGPTKYTSKVGPLHLKWNSRPNRKDVAQKPNIMHHCGLRWETRLKRMKKSYRQFLRNIQSN</sequence>
<evidence type="ECO:0000313" key="2">
    <source>
        <dbReference type="EMBL" id="KKK40074.1"/>
    </source>
</evidence>
<evidence type="ECO:0000259" key="1">
    <source>
        <dbReference type="Pfam" id="PF03407"/>
    </source>
</evidence>
<protein>
    <recommendedName>
        <fullName evidence="1">Nucleotide-diphospho-sugar transferase domain-containing protein</fullName>
    </recommendedName>
</protein>
<organism evidence="2 3">
    <name type="scientific">Mesobacillus campisalis</name>
    <dbReference type="NCBI Taxonomy" id="1408103"/>
    <lineage>
        <taxon>Bacteria</taxon>
        <taxon>Bacillati</taxon>
        <taxon>Bacillota</taxon>
        <taxon>Bacilli</taxon>
        <taxon>Bacillales</taxon>
        <taxon>Bacillaceae</taxon>
        <taxon>Mesobacillus</taxon>
    </lineage>
</organism>
<dbReference type="EMBL" id="LAYY01000001">
    <property type="protein sequence ID" value="KKK40074.1"/>
    <property type="molecule type" value="Genomic_DNA"/>
</dbReference>
<dbReference type="Pfam" id="PF03407">
    <property type="entry name" value="Nucleotid_trans"/>
    <property type="match status" value="1"/>
</dbReference>
<evidence type="ECO:0000313" key="3">
    <source>
        <dbReference type="Proteomes" id="UP000034166"/>
    </source>
</evidence>
<dbReference type="InterPro" id="IPR005069">
    <property type="entry name" value="Nucl-diP-sugar_transferase"/>
</dbReference>
<dbReference type="Proteomes" id="UP000034166">
    <property type="component" value="Unassembled WGS sequence"/>
</dbReference>
<accession>A0A0M2SZS6</accession>
<reference evidence="2 3" key="1">
    <citation type="submission" date="2015-04" db="EMBL/GenBank/DDBJ databases">
        <title>Taxonomic description and genome sequence of Bacillus campisalis sp. nov., a novel member of the genus Bacillus isolated from solar saltern.</title>
        <authorList>
            <person name="Mathan Kumar R."/>
            <person name="Kaur G."/>
            <person name="Kumar A."/>
            <person name="Singh N.K."/>
            <person name="Kaur N."/>
            <person name="Kumar N."/>
            <person name="Mayilraj S."/>
        </authorList>
    </citation>
    <scope>NUCLEOTIDE SEQUENCE [LARGE SCALE GENOMIC DNA]</scope>
    <source>
        <strain evidence="2 3">SA2-6</strain>
    </source>
</reference>
<gene>
    <name evidence="2" type="ORF">WQ57_00790</name>
</gene>
<dbReference type="AlphaFoldDB" id="A0A0M2SZS6"/>
<comment type="caution">
    <text evidence="2">The sequence shown here is derived from an EMBL/GenBank/DDBJ whole genome shotgun (WGS) entry which is preliminary data.</text>
</comment>
<dbReference type="SUPFAM" id="SSF53448">
    <property type="entry name" value="Nucleotide-diphospho-sugar transferases"/>
    <property type="match status" value="1"/>
</dbReference>
<dbReference type="PATRIC" id="fig|1408103.3.peg.174"/>
<proteinExistence type="predicted"/>
<keyword evidence="3" id="KW-1185">Reference proteome</keyword>
<feature type="domain" description="Nucleotide-diphospho-sugar transferase" evidence="1">
    <location>
        <begin position="50"/>
        <end position="164"/>
    </location>
</feature>
<dbReference type="Gene3D" id="3.90.550.10">
    <property type="entry name" value="Spore Coat Polysaccharide Biosynthesis Protein SpsA, Chain A"/>
    <property type="match status" value="1"/>
</dbReference>